<evidence type="ECO:0000256" key="3">
    <source>
        <dbReference type="SAM" id="MobiDB-lite"/>
    </source>
</evidence>
<sequence length="1232" mass="139197">MKQQMEQLQRLVAEQQKIIALYNPGFSVSPGIPPHLAATMPPLPCFPATFIPVQFPSQNSSQAESLEFSQTSPLAMRSAWQSRSPELMPNESSSEISGEHVQLSDSGISTEPLLQSTESATKNLSRQDAQEENRKEKKESSRLKKERNFSETFSAAKEEQREQLKEEISSSQFGIEGKMKTGNTEARQITPAIGIRQKTSEKFVEEQLKADNHLIEKQQKEQQGKPKITPRKVFLKRREGIARLKKIKQRPVKEDSKNARRAGLNFWGHFSQSGQVNRGILQPGECSQLNLQVSSSMQMDTHEKKPDCALAEREMKVKTDCEAKVVEQSAEEKEVIGGDKDLKENLGDTPQRRWPEILQPRPKTATDTNLQVGEELETHHMGPLEQVGKTAGRAVEGTLQKDLGRVDQPLKGHLIEGAKTPLEVLQRHYPLQGLDTDHIKEAEWSAGPAFTQGQNWVQVCPQEVVDSQNLESKRQIHTGFKVVNDKIIKITCSSPEAVEKGSSALQQEWQRRGTVASKWQVASFSCESNCLPPKSNNDPKSHHAQYPSQHVPQGVDHADRHLDLSDGDYASDEPSGTEKISLRKYSRSPPRKQDIQAISGQQDLSCSTSSSDSSTGAVSLKGSKARSSFRQSLFQLTRLKRREHEPESKNGNRTSNVKSLHLPSSREAHEIPAFKIKESPEVEELQKNMIADTSDTCPEESQTILSRGLEIDVYRRGTPSLTMVKEEHEEAMHFCRTRIDQLETVRRQELAHPLEYSRDQAHPLQKEKIAQNKFKGAARVTGEHVKSEEMQILKQQIAGLQEEFKRTESYWRAAYSKLRDQVELLTRQNMELRDELRVSEHQRWKAEKNPKAMNFMDRKSETPVAEAILRGTASSSKPEESSWRDNHKRHSISHGINSSVQKADPLRSVTKEHQEKKSSNCSIGRSTTPTGRRTPHQGRLTPFEPDKVVHQLSPTGGRYNGRKSPGAVSHLSGCFKEPSSSSCVKGTPLPISYSSEDTSLSHNHSNDTCSFAPCKNNEETEPPKSILSRRSTLHQERRKHEEEVQEKIEYHDGKVEEVLSDGRRILTFRDGTKKEISADKRMTTISFSNGDVKKIMPDQRVIYYYADAQTTHTAYPDGLEVLQFSNNQIEKHYPDGTQEIVFPDHTVKCLYSDGLKETFFPDGTVVKVEKNGDKIVVFSDGQREIHTAQFRRREYPDGTVKTVFCNGRQETKYSTGRVQIKDEEGNLILDKK</sequence>
<comment type="similarity">
    <text evidence="1">Belongs to the TCP10 family.</text>
</comment>
<dbReference type="GO" id="GO:0015631">
    <property type="term" value="F:tubulin binding"/>
    <property type="evidence" value="ECO:0007669"/>
    <property type="project" value="TreeGrafter"/>
</dbReference>
<dbReference type="Pfam" id="PF25779">
    <property type="entry name" value="Tubulin-bind_CPAP"/>
    <property type="match status" value="1"/>
</dbReference>
<feature type="domain" description="Centromere protein J C-terminal" evidence="4">
    <location>
        <begin position="1191"/>
        <end position="1218"/>
    </location>
</feature>
<keyword evidence="2" id="KW-0175">Coiled coil</keyword>
<feature type="compositionally biased region" description="Polar residues" evidence="3">
    <location>
        <begin position="77"/>
        <end position="96"/>
    </location>
</feature>
<dbReference type="InterPro" id="IPR047002">
    <property type="entry name" value="Tcp10_C_sf"/>
</dbReference>
<evidence type="ECO:0000313" key="6">
    <source>
        <dbReference type="Ensembl" id="ENSCMUP00000034194.1"/>
    </source>
</evidence>
<organism evidence="6 7">
    <name type="scientific">Corvus moneduloides</name>
    <name type="common">New Caledonian crow</name>
    <dbReference type="NCBI Taxonomy" id="1196302"/>
    <lineage>
        <taxon>Eukaryota</taxon>
        <taxon>Metazoa</taxon>
        <taxon>Chordata</taxon>
        <taxon>Craniata</taxon>
        <taxon>Vertebrata</taxon>
        <taxon>Euteleostomi</taxon>
        <taxon>Archelosauria</taxon>
        <taxon>Archosauria</taxon>
        <taxon>Dinosauria</taxon>
        <taxon>Saurischia</taxon>
        <taxon>Theropoda</taxon>
        <taxon>Coelurosauria</taxon>
        <taxon>Aves</taxon>
        <taxon>Neognathae</taxon>
        <taxon>Neoaves</taxon>
        <taxon>Telluraves</taxon>
        <taxon>Australaves</taxon>
        <taxon>Passeriformes</taxon>
        <taxon>Corvoidea</taxon>
        <taxon>Corvidae</taxon>
        <taxon>Corvus</taxon>
    </lineage>
</organism>
<dbReference type="GO" id="GO:0005814">
    <property type="term" value="C:centriole"/>
    <property type="evidence" value="ECO:0007669"/>
    <property type="project" value="TreeGrafter"/>
</dbReference>
<feature type="compositionally biased region" description="Basic and acidic residues" evidence="3">
    <location>
        <begin position="664"/>
        <end position="680"/>
    </location>
</feature>
<feature type="domain" description="CENPJ tubulin-binding region" evidence="5">
    <location>
        <begin position="183"/>
        <end position="246"/>
    </location>
</feature>
<dbReference type="Proteomes" id="UP000694553">
    <property type="component" value="Unassembled WGS sequence"/>
</dbReference>
<reference evidence="6" key="3">
    <citation type="submission" date="2025-09" db="UniProtKB">
        <authorList>
            <consortium name="Ensembl"/>
        </authorList>
    </citation>
    <scope>IDENTIFICATION</scope>
</reference>
<protein>
    <recommendedName>
        <fullName evidence="8">Centromere protein J</fullName>
    </recommendedName>
</protein>
<feature type="region of interest" description="Disordered" evidence="3">
    <location>
        <begin position="77"/>
        <end position="106"/>
    </location>
</feature>
<feature type="compositionally biased region" description="Basic and acidic residues" evidence="3">
    <location>
        <begin position="909"/>
        <end position="918"/>
    </location>
</feature>
<feature type="region of interest" description="Disordered" evidence="3">
    <location>
        <begin position="532"/>
        <end position="680"/>
    </location>
</feature>
<reference evidence="7" key="1">
    <citation type="submission" date="2019-10" db="EMBL/GenBank/DDBJ databases">
        <title>Corvus moneduloides (New Caledonian crow) genome, bCorMon1, primary haplotype.</title>
        <authorList>
            <person name="Rutz C."/>
            <person name="Fungtammasan C."/>
            <person name="Mountcastle J."/>
            <person name="Formenti G."/>
            <person name="Chow W."/>
            <person name="Howe K."/>
            <person name="Steele M.P."/>
            <person name="Fernandes J."/>
            <person name="Gilbert M.T.P."/>
            <person name="Fedrigo O."/>
            <person name="Jarvis E.D."/>
            <person name="Gemmell N."/>
        </authorList>
    </citation>
    <scope>NUCLEOTIDE SEQUENCE [LARGE SCALE GENOMIC DNA]</scope>
</reference>
<dbReference type="Gene3D" id="2.60.450.20">
    <property type="match status" value="1"/>
</dbReference>
<dbReference type="InterPro" id="IPR009852">
    <property type="entry name" value="CENPJ_C_dom"/>
</dbReference>
<keyword evidence="7" id="KW-1185">Reference proteome</keyword>
<reference evidence="6" key="2">
    <citation type="submission" date="2025-08" db="UniProtKB">
        <authorList>
            <consortium name="Ensembl"/>
        </authorList>
    </citation>
    <scope>IDENTIFICATION</scope>
</reference>
<dbReference type="GO" id="GO:0061511">
    <property type="term" value="P:centriole elongation"/>
    <property type="evidence" value="ECO:0007669"/>
    <property type="project" value="TreeGrafter"/>
</dbReference>
<dbReference type="GO" id="GO:0005813">
    <property type="term" value="C:centrosome"/>
    <property type="evidence" value="ECO:0007669"/>
    <property type="project" value="TreeGrafter"/>
</dbReference>
<dbReference type="GO" id="GO:0060271">
    <property type="term" value="P:cilium assembly"/>
    <property type="evidence" value="ECO:0007669"/>
    <property type="project" value="TreeGrafter"/>
</dbReference>
<evidence type="ECO:0000256" key="1">
    <source>
        <dbReference type="ARBA" id="ARBA00005627"/>
    </source>
</evidence>
<feature type="compositionally biased region" description="Basic and acidic residues" evidence="3">
    <location>
        <begin position="1033"/>
        <end position="1046"/>
    </location>
</feature>
<evidence type="ECO:0000256" key="2">
    <source>
        <dbReference type="SAM" id="Coils"/>
    </source>
</evidence>
<feature type="domain" description="Centromere protein J C-terminal" evidence="4">
    <location>
        <begin position="1153"/>
        <end position="1186"/>
    </location>
</feature>
<evidence type="ECO:0000259" key="4">
    <source>
        <dbReference type="Pfam" id="PF07202"/>
    </source>
</evidence>
<dbReference type="PANTHER" id="PTHR10331">
    <property type="entry name" value="T COMPLEX PROTEIN 10"/>
    <property type="match status" value="1"/>
</dbReference>
<feature type="domain" description="Centromere protein J C-terminal" evidence="4">
    <location>
        <begin position="1043"/>
        <end position="1076"/>
    </location>
</feature>
<dbReference type="InterPro" id="IPR026581">
    <property type="entry name" value="TCP10L/CENPJ"/>
</dbReference>
<dbReference type="PANTHER" id="PTHR10331:SF25">
    <property type="entry name" value="T-COMPLEX PROTEIN 10A-RELATED"/>
    <property type="match status" value="1"/>
</dbReference>
<feature type="compositionally biased region" description="Basic and acidic residues" evidence="3">
    <location>
        <begin position="128"/>
        <end position="149"/>
    </location>
</feature>
<feature type="compositionally biased region" description="Polar residues" evidence="3">
    <location>
        <begin position="625"/>
        <end position="635"/>
    </location>
</feature>
<feature type="domain" description="Centromere protein J C-terminal" evidence="4">
    <location>
        <begin position="1116"/>
        <end position="1144"/>
    </location>
</feature>
<accession>A0A8U7MQK1</accession>
<feature type="region of interest" description="Disordered" evidence="3">
    <location>
        <begin position="119"/>
        <end position="161"/>
    </location>
</feature>
<feature type="region of interest" description="Disordered" evidence="3">
    <location>
        <begin position="870"/>
        <end position="949"/>
    </location>
</feature>
<name>A0A8U7MQK1_CORMO</name>
<dbReference type="AlphaFoldDB" id="A0A8U7MQK1"/>
<feature type="region of interest" description="Disordered" evidence="3">
    <location>
        <begin position="1013"/>
        <end position="1046"/>
    </location>
</feature>
<dbReference type="Ensembl" id="ENSCMUT00000032427.1">
    <property type="protein sequence ID" value="ENSCMUP00000034194.1"/>
    <property type="gene ID" value="ENSCMUG00000006365.2"/>
</dbReference>
<dbReference type="OMA" id="ESKRQIH"/>
<dbReference type="Pfam" id="PF07202">
    <property type="entry name" value="Tcp10_C"/>
    <property type="match status" value="4"/>
</dbReference>
<feature type="compositionally biased region" description="Low complexity" evidence="3">
    <location>
        <begin position="599"/>
        <end position="620"/>
    </location>
</feature>
<proteinExistence type="inferred from homology"/>
<feature type="coiled-coil region" evidence="2">
    <location>
        <begin position="783"/>
        <end position="842"/>
    </location>
</feature>
<evidence type="ECO:0000313" key="7">
    <source>
        <dbReference type="Proteomes" id="UP000694553"/>
    </source>
</evidence>
<gene>
    <name evidence="6" type="primary">LOC116441692</name>
</gene>
<evidence type="ECO:0000259" key="5">
    <source>
        <dbReference type="Pfam" id="PF25779"/>
    </source>
</evidence>
<dbReference type="InterPro" id="IPR058029">
    <property type="entry name" value="Tubulin-bd_CENPJ"/>
</dbReference>
<evidence type="ECO:0008006" key="8">
    <source>
        <dbReference type="Google" id="ProtNLM"/>
    </source>
</evidence>